<dbReference type="PROSITE" id="PS50011">
    <property type="entry name" value="PROTEIN_KINASE_DOM"/>
    <property type="match status" value="1"/>
</dbReference>
<keyword evidence="7" id="KW-1185">Reference proteome</keyword>
<evidence type="ECO:0000313" key="6">
    <source>
        <dbReference type="EMBL" id="CAK0783960.1"/>
    </source>
</evidence>
<dbReference type="PANTHER" id="PTHR24346:SF92">
    <property type="entry name" value="SNF1-RELATED PROTEIN KINASE 2.6"/>
    <property type="match status" value="1"/>
</dbReference>
<dbReference type="PANTHER" id="PTHR24346">
    <property type="entry name" value="MAP/MICROTUBULE AFFINITY-REGULATING KINASE"/>
    <property type="match status" value="1"/>
</dbReference>
<dbReference type="GO" id="GO:0004674">
    <property type="term" value="F:protein serine/threonine kinase activity"/>
    <property type="evidence" value="ECO:0007669"/>
    <property type="project" value="TreeGrafter"/>
</dbReference>
<keyword evidence="1 3" id="KW-0547">Nucleotide-binding</keyword>
<organism evidence="6 7">
    <name type="scientific">Coccomyxa viridis</name>
    <dbReference type="NCBI Taxonomy" id="1274662"/>
    <lineage>
        <taxon>Eukaryota</taxon>
        <taxon>Viridiplantae</taxon>
        <taxon>Chlorophyta</taxon>
        <taxon>core chlorophytes</taxon>
        <taxon>Trebouxiophyceae</taxon>
        <taxon>Trebouxiophyceae incertae sedis</taxon>
        <taxon>Coccomyxaceae</taxon>
        <taxon>Coccomyxa</taxon>
    </lineage>
</organism>
<feature type="domain" description="Protein kinase" evidence="5">
    <location>
        <begin position="27"/>
        <end position="274"/>
    </location>
</feature>
<dbReference type="SUPFAM" id="SSF56112">
    <property type="entry name" value="Protein kinase-like (PK-like)"/>
    <property type="match status" value="1"/>
</dbReference>
<proteinExistence type="predicted"/>
<dbReference type="GO" id="GO:0005737">
    <property type="term" value="C:cytoplasm"/>
    <property type="evidence" value="ECO:0007669"/>
    <property type="project" value="TreeGrafter"/>
</dbReference>
<reference evidence="6 7" key="1">
    <citation type="submission" date="2023-10" db="EMBL/GenBank/DDBJ databases">
        <authorList>
            <person name="Maclean D."/>
            <person name="Macfadyen A."/>
        </authorList>
    </citation>
    <scope>NUCLEOTIDE SEQUENCE [LARGE SCALE GENOMIC DNA]</scope>
</reference>
<evidence type="ECO:0000256" key="4">
    <source>
        <dbReference type="SAM" id="MobiDB-lite"/>
    </source>
</evidence>
<dbReference type="SMART" id="SM00220">
    <property type="entry name" value="S_TKc"/>
    <property type="match status" value="1"/>
</dbReference>
<dbReference type="InterPro" id="IPR000719">
    <property type="entry name" value="Prot_kinase_dom"/>
</dbReference>
<comment type="caution">
    <text evidence="6">The sequence shown here is derived from an EMBL/GenBank/DDBJ whole genome shotgun (WGS) entry which is preliminary data.</text>
</comment>
<dbReference type="Proteomes" id="UP001314263">
    <property type="component" value="Unassembled WGS sequence"/>
</dbReference>
<gene>
    <name evidence="6" type="ORF">CVIRNUC_007163</name>
</gene>
<dbReference type="GO" id="GO:0005524">
    <property type="term" value="F:ATP binding"/>
    <property type="evidence" value="ECO:0007669"/>
    <property type="project" value="UniProtKB-UniRule"/>
</dbReference>
<dbReference type="Pfam" id="PF00069">
    <property type="entry name" value="Pkinase"/>
    <property type="match status" value="1"/>
</dbReference>
<dbReference type="Gene3D" id="1.10.510.10">
    <property type="entry name" value="Transferase(Phosphotransferase) domain 1"/>
    <property type="match status" value="1"/>
</dbReference>
<dbReference type="FunFam" id="1.10.510.10:FF:000571">
    <property type="entry name" value="Maternal embryonic leucine zipper kinase"/>
    <property type="match status" value="1"/>
</dbReference>
<accession>A0AAV1ICG8</accession>
<evidence type="ECO:0000256" key="3">
    <source>
        <dbReference type="PROSITE-ProRule" id="PRU10141"/>
    </source>
</evidence>
<protein>
    <recommendedName>
        <fullName evidence="5">Protein kinase domain-containing protein</fullName>
    </recommendedName>
</protein>
<keyword evidence="2 3" id="KW-0067">ATP-binding</keyword>
<dbReference type="InterPro" id="IPR011009">
    <property type="entry name" value="Kinase-like_dom_sf"/>
</dbReference>
<evidence type="ECO:0000313" key="7">
    <source>
        <dbReference type="Proteomes" id="UP001314263"/>
    </source>
</evidence>
<evidence type="ECO:0000256" key="1">
    <source>
        <dbReference type="ARBA" id="ARBA00022741"/>
    </source>
</evidence>
<evidence type="ECO:0000259" key="5">
    <source>
        <dbReference type="PROSITE" id="PS50011"/>
    </source>
</evidence>
<sequence length="373" mass="41542">MAAKDKFKQMFGRKSSSDNPLTGHERYTKIRTLGQGSYGVVLLAVDNQTREKVAIKLWPRGSECINVDVQRELHHHSGFNHPNVIKFREVFLTPTHVALAMELAPNGDLFKKVRDAKGLPEAEARGIFQQLILAVDYCHRMGVANRDIKLENVLLGGDKKSPVIKLTDFGFSKSDLDSIPTTICGTLGYMAPEVLLGQEYDGKKADVWSCGVMLYVMLYGHYPAEDTREMVLQDIQIPNSPPTSPDVKRLIRCMVERDPKRRIKMEDICQQSWVAQGVPVDFLTRNEQFVSASAQRMPGQTKQEIDTILYEAGLEKPEVRKAREAAQQAAQNPQHSNTSGMATNGSTEQGSGQGSTASTFKGPQLDSGEMMEW</sequence>
<dbReference type="EMBL" id="CAUYUE010000009">
    <property type="protein sequence ID" value="CAK0783960.1"/>
    <property type="molecule type" value="Genomic_DNA"/>
</dbReference>
<dbReference type="PROSITE" id="PS00107">
    <property type="entry name" value="PROTEIN_KINASE_ATP"/>
    <property type="match status" value="1"/>
</dbReference>
<feature type="compositionally biased region" description="Polar residues" evidence="4">
    <location>
        <begin position="332"/>
        <end position="342"/>
    </location>
</feature>
<dbReference type="InterPro" id="IPR017441">
    <property type="entry name" value="Protein_kinase_ATP_BS"/>
</dbReference>
<dbReference type="GO" id="GO:0035556">
    <property type="term" value="P:intracellular signal transduction"/>
    <property type="evidence" value="ECO:0007669"/>
    <property type="project" value="TreeGrafter"/>
</dbReference>
<evidence type="ECO:0000256" key="2">
    <source>
        <dbReference type="ARBA" id="ARBA00022840"/>
    </source>
</evidence>
<feature type="binding site" evidence="3">
    <location>
        <position position="56"/>
    </location>
    <ligand>
        <name>ATP</name>
        <dbReference type="ChEBI" id="CHEBI:30616"/>
    </ligand>
</feature>
<dbReference type="CDD" id="cd14003">
    <property type="entry name" value="STKc_AMPK-like"/>
    <property type="match status" value="1"/>
</dbReference>
<feature type="region of interest" description="Disordered" evidence="4">
    <location>
        <begin position="1"/>
        <end position="23"/>
    </location>
</feature>
<dbReference type="AlphaFoldDB" id="A0AAV1ICG8"/>
<feature type="compositionally biased region" description="Low complexity" evidence="4">
    <location>
        <begin position="343"/>
        <end position="359"/>
    </location>
</feature>
<name>A0AAV1ICG8_9CHLO</name>
<feature type="region of interest" description="Disordered" evidence="4">
    <location>
        <begin position="320"/>
        <end position="373"/>
    </location>
</feature>